<evidence type="ECO:0000256" key="2">
    <source>
        <dbReference type="ARBA" id="ARBA00022679"/>
    </source>
</evidence>
<feature type="transmembrane region" description="Helical" evidence="7">
    <location>
        <begin position="144"/>
        <end position="169"/>
    </location>
</feature>
<keyword evidence="10" id="KW-1185">Reference proteome</keyword>
<evidence type="ECO:0000256" key="3">
    <source>
        <dbReference type="ARBA" id="ARBA00022692"/>
    </source>
</evidence>
<dbReference type="PROSITE" id="PS50216">
    <property type="entry name" value="DHHC"/>
    <property type="match status" value="1"/>
</dbReference>
<organism evidence="9 10">
    <name type="scientific">Caenorhabditis japonica</name>
    <dbReference type="NCBI Taxonomy" id="281687"/>
    <lineage>
        <taxon>Eukaryota</taxon>
        <taxon>Metazoa</taxon>
        <taxon>Ecdysozoa</taxon>
        <taxon>Nematoda</taxon>
        <taxon>Chromadorea</taxon>
        <taxon>Rhabditida</taxon>
        <taxon>Rhabditina</taxon>
        <taxon>Rhabditomorpha</taxon>
        <taxon>Rhabditoidea</taxon>
        <taxon>Rhabditidae</taxon>
        <taxon>Peloderinae</taxon>
        <taxon>Caenorhabditis</taxon>
    </lineage>
</organism>
<keyword evidence="2 7" id="KW-0808">Transferase</keyword>
<evidence type="ECO:0000259" key="8">
    <source>
        <dbReference type="Pfam" id="PF01529"/>
    </source>
</evidence>
<evidence type="ECO:0000256" key="6">
    <source>
        <dbReference type="ARBA" id="ARBA00023315"/>
    </source>
</evidence>
<dbReference type="InterPro" id="IPR039859">
    <property type="entry name" value="PFA4/ZDH16/20/ERF2-like"/>
</dbReference>
<dbReference type="PANTHER" id="PTHR12246">
    <property type="entry name" value="PALMITOYLTRANSFERASE ZDHHC16"/>
    <property type="match status" value="1"/>
</dbReference>
<dbReference type="GO" id="GO:0016020">
    <property type="term" value="C:membrane"/>
    <property type="evidence" value="ECO:0007669"/>
    <property type="project" value="UniProtKB-SubCell"/>
</dbReference>
<evidence type="ECO:0000256" key="4">
    <source>
        <dbReference type="ARBA" id="ARBA00022989"/>
    </source>
</evidence>
<dbReference type="EC" id="2.3.1.225" evidence="7"/>
<sequence>MPVDTISGFANLFFFLTWNFLTMTNLYNASYLGPGYVPRGWKPVNSEDEKKLQFCTPCNGFKTPRSHHCSKCNRCCMKMDHHCPWINNCVGHRNHQFFARFLFFAIVGCIHACVIDMNSLYYAVFAGWYQRYGDGTEPLIWLTFSSFIALLFAIAMALAVTFALLILLLTQIRYMFRNRNGIEEYIHGKAINLRKKRDEDDEEEIEWIKSLGEWNYPYDLGWKRNLREVWVGWFDGRTRAVFMKPFGIPNGFGKVFRTT</sequence>
<comment type="catalytic activity">
    <reaction evidence="7">
        <text>L-cysteinyl-[protein] + hexadecanoyl-CoA = S-hexadecanoyl-L-cysteinyl-[protein] + CoA</text>
        <dbReference type="Rhea" id="RHEA:36683"/>
        <dbReference type="Rhea" id="RHEA-COMP:10131"/>
        <dbReference type="Rhea" id="RHEA-COMP:11032"/>
        <dbReference type="ChEBI" id="CHEBI:29950"/>
        <dbReference type="ChEBI" id="CHEBI:57287"/>
        <dbReference type="ChEBI" id="CHEBI:57379"/>
        <dbReference type="ChEBI" id="CHEBI:74151"/>
        <dbReference type="EC" id="2.3.1.225"/>
    </reaction>
</comment>
<comment type="subcellular location">
    <subcellularLocation>
        <location evidence="1">Membrane</location>
        <topology evidence="1">Multi-pass membrane protein</topology>
    </subcellularLocation>
</comment>
<evidence type="ECO:0000256" key="1">
    <source>
        <dbReference type="ARBA" id="ARBA00004141"/>
    </source>
</evidence>
<keyword evidence="6 7" id="KW-0012">Acyltransferase</keyword>
<accession>A0A8R1ESF8</accession>
<evidence type="ECO:0000256" key="5">
    <source>
        <dbReference type="ARBA" id="ARBA00023136"/>
    </source>
</evidence>
<comment type="similarity">
    <text evidence="7">Belongs to the DHHC palmitoyltransferase family.</text>
</comment>
<dbReference type="AlphaFoldDB" id="A0A8R1ESF8"/>
<evidence type="ECO:0000313" key="9">
    <source>
        <dbReference type="EnsemblMetazoa" id="CJA41152.1"/>
    </source>
</evidence>
<dbReference type="EnsemblMetazoa" id="CJA41152.1">
    <property type="protein sequence ID" value="CJA41152.1"/>
    <property type="gene ID" value="WBGene00217000"/>
</dbReference>
<dbReference type="Proteomes" id="UP000005237">
    <property type="component" value="Unassembled WGS sequence"/>
</dbReference>
<dbReference type="Pfam" id="PF01529">
    <property type="entry name" value="DHHC"/>
    <property type="match status" value="1"/>
</dbReference>
<reference evidence="10" key="1">
    <citation type="submission" date="2010-08" db="EMBL/GenBank/DDBJ databases">
        <authorList>
            <consortium name="Caenorhabditis japonica Sequencing Consortium"/>
            <person name="Wilson R.K."/>
        </authorList>
    </citation>
    <scope>NUCLEOTIDE SEQUENCE [LARGE SCALE GENOMIC DNA]</scope>
    <source>
        <strain evidence="10">DF5081</strain>
    </source>
</reference>
<keyword evidence="4 7" id="KW-1133">Transmembrane helix</keyword>
<feature type="transmembrane region" description="Helical" evidence="7">
    <location>
        <begin position="6"/>
        <end position="27"/>
    </location>
</feature>
<feature type="domain" description="Palmitoyltransferase DHHC" evidence="8">
    <location>
        <begin position="49"/>
        <end position="185"/>
    </location>
</feature>
<protein>
    <recommendedName>
        <fullName evidence="7">Palmitoyltransferase</fullName>
        <ecNumber evidence="7">2.3.1.225</ecNumber>
    </recommendedName>
</protein>
<keyword evidence="5 7" id="KW-0472">Membrane</keyword>
<evidence type="ECO:0000256" key="7">
    <source>
        <dbReference type="RuleBase" id="RU079119"/>
    </source>
</evidence>
<proteinExistence type="inferred from homology"/>
<comment type="domain">
    <text evidence="7">The DHHC domain is required for palmitoyltransferase activity.</text>
</comment>
<dbReference type="GO" id="GO:0019706">
    <property type="term" value="F:protein-cysteine S-palmitoyltransferase activity"/>
    <property type="evidence" value="ECO:0007669"/>
    <property type="project" value="UniProtKB-EC"/>
</dbReference>
<feature type="transmembrane region" description="Helical" evidence="7">
    <location>
        <begin position="101"/>
        <end position="124"/>
    </location>
</feature>
<evidence type="ECO:0000313" key="10">
    <source>
        <dbReference type="Proteomes" id="UP000005237"/>
    </source>
</evidence>
<dbReference type="InterPro" id="IPR001594">
    <property type="entry name" value="Palmitoyltrfase_DHHC"/>
</dbReference>
<keyword evidence="3 7" id="KW-0812">Transmembrane</keyword>
<name>A0A8R1ESF8_CAEJA</name>
<reference evidence="9" key="2">
    <citation type="submission" date="2022-06" db="UniProtKB">
        <authorList>
            <consortium name="EnsemblMetazoa"/>
        </authorList>
    </citation>
    <scope>IDENTIFICATION</scope>
    <source>
        <strain evidence="9">DF5081</strain>
    </source>
</reference>